<protein>
    <submittedName>
        <fullName evidence="2">Uncharacterized protein</fullName>
    </submittedName>
</protein>
<feature type="region of interest" description="Disordered" evidence="1">
    <location>
        <begin position="43"/>
        <end position="62"/>
    </location>
</feature>
<organism evidence="2 3">
    <name type="scientific">Citrus x changshan-huyou</name>
    <dbReference type="NCBI Taxonomy" id="2935761"/>
    <lineage>
        <taxon>Eukaryota</taxon>
        <taxon>Viridiplantae</taxon>
        <taxon>Streptophyta</taxon>
        <taxon>Embryophyta</taxon>
        <taxon>Tracheophyta</taxon>
        <taxon>Spermatophyta</taxon>
        <taxon>Magnoliopsida</taxon>
        <taxon>eudicotyledons</taxon>
        <taxon>Gunneridae</taxon>
        <taxon>Pentapetalae</taxon>
        <taxon>rosids</taxon>
        <taxon>malvids</taxon>
        <taxon>Sapindales</taxon>
        <taxon>Rutaceae</taxon>
        <taxon>Aurantioideae</taxon>
        <taxon>Citrus</taxon>
    </lineage>
</organism>
<evidence type="ECO:0000313" key="2">
    <source>
        <dbReference type="EMBL" id="KAK9222267.1"/>
    </source>
</evidence>
<gene>
    <name evidence="2" type="ORF">WN944_010702</name>
</gene>
<accession>A0AAP0QXD3</accession>
<evidence type="ECO:0000313" key="3">
    <source>
        <dbReference type="Proteomes" id="UP001428341"/>
    </source>
</evidence>
<evidence type="ECO:0000256" key="1">
    <source>
        <dbReference type="SAM" id="MobiDB-lite"/>
    </source>
</evidence>
<keyword evidence="3" id="KW-1185">Reference proteome</keyword>
<name>A0AAP0QXD3_9ROSI</name>
<dbReference type="Proteomes" id="UP001428341">
    <property type="component" value="Unassembled WGS sequence"/>
</dbReference>
<dbReference type="EMBL" id="JBCGBO010000002">
    <property type="protein sequence ID" value="KAK9222267.1"/>
    <property type="molecule type" value="Genomic_DNA"/>
</dbReference>
<proteinExistence type="predicted"/>
<reference evidence="2 3" key="1">
    <citation type="submission" date="2024-05" db="EMBL/GenBank/DDBJ databases">
        <title>Haplotype-resolved chromosome-level genome assembly of Huyou (Citrus changshanensis).</title>
        <authorList>
            <person name="Miao C."/>
            <person name="Chen W."/>
            <person name="Wu Y."/>
            <person name="Wang L."/>
            <person name="Zhao S."/>
            <person name="Grierson D."/>
            <person name="Xu C."/>
            <person name="Chen K."/>
        </authorList>
    </citation>
    <scope>NUCLEOTIDE SEQUENCE [LARGE SCALE GENOMIC DNA]</scope>
    <source>
        <strain evidence="2">01-14</strain>
        <tissue evidence="2">Leaf</tissue>
    </source>
</reference>
<sequence>MGIWCLQKSERRWQSHRFTRVGDCTLPVTKTTTLFNKKKVFARGPRRDESSNITSDKAATCPPRTRLSHTAFSRVRQTTAISRLLVPCPCLSIHLVSFGVRVFCLLVSYSQSNLAI</sequence>
<dbReference type="AlphaFoldDB" id="A0AAP0QXD3"/>
<comment type="caution">
    <text evidence="2">The sequence shown here is derived from an EMBL/GenBank/DDBJ whole genome shotgun (WGS) entry which is preliminary data.</text>
</comment>